<dbReference type="PRINTS" id="PR00050">
    <property type="entry name" value="COLDSHOCK"/>
</dbReference>
<reference evidence="5 6" key="1">
    <citation type="submission" date="2024-08" db="EMBL/GenBank/DDBJ databases">
        <title>Pantoea ronii - a newly identified human opportunistic pathogen.</title>
        <authorList>
            <person name="Keidar-Friedman D."/>
            <person name="Sorek N."/>
            <person name="Leshin-Carmel D."/>
            <person name="Tsur A."/>
            <person name="Amsalem M."/>
            <person name="Tolkach D."/>
            <person name="Brosh-Nissimov T."/>
        </authorList>
    </citation>
    <scope>NUCLEOTIDE SEQUENCE [LARGE SCALE GENOMIC DNA]</scope>
    <source>
        <strain evidence="5 6">AA23256</strain>
    </source>
</reference>
<dbReference type="InterPro" id="IPR012156">
    <property type="entry name" value="Cold_shock_CspA"/>
</dbReference>
<dbReference type="PROSITE" id="PS51857">
    <property type="entry name" value="CSD_2"/>
    <property type="match status" value="1"/>
</dbReference>
<name>A0ABW7PW61_9GAMM</name>
<dbReference type="EMBL" id="JBGFSN010000004">
    <property type="protein sequence ID" value="MFH8134562.1"/>
    <property type="molecule type" value="Genomic_DNA"/>
</dbReference>
<organism evidence="5 6">
    <name type="scientific">Pantoea osteomyelitidis</name>
    <dbReference type="NCBI Taxonomy" id="3230026"/>
    <lineage>
        <taxon>Bacteria</taxon>
        <taxon>Pseudomonadati</taxon>
        <taxon>Pseudomonadota</taxon>
        <taxon>Gammaproteobacteria</taxon>
        <taxon>Enterobacterales</taxon>
        <taxon>Erwiniaceae</taxon>
        <taxon>Pantoea</taxon>
    </lineage>
</organism>
<evidence type="ECO:0000256" key="3">
    <source>
        <dbReference type="RuleBase" id="RU000408"/>
    </source>
</evidence>
<keyword evidence="6" id="KW-1185">Reference proteome</keyword>
<dbReference type="InterPro" id="IPR011129">
    <property type="entry name" value="CSD"/>
</dbReference>
<evidence type="ECO:0000313" key="5">
    <source>
        <dbReference type="EMBL" id="MFH8134562.1"/>
    </source>
</evidence>
<evidence type="ECO:0000313" key="6">
    <source>
        <dbReference type="Proteomes" id="UP001611251"/>
    </source>
</evidence>
<dbReference type="InterPro" id="IPR019844">
    <property type="entry name" value="CSD_CS"/>
</dbReference>
<dbReference type="Pfam" id="PF00313">
    <property type="entry name" value="CSD"/>
    <property type="match status" value="1"/>
</dbReference>
<sequence>MSKKMTGLVKWFNAEKGFGFISPEDGSKDVFVHFSAIQNDGFKSLDEGQRVEFEVQANSAKGPSAINVVAK</sequence>
<comment type="caution">
    <text evidence="5">The sequence shown here is derived from an EMBL/GenBank/DDBJ whole genome shotgun (WGS) entry which is preliminary data.</text>
</comment>
<dbReference type="CDD" id="cd04458">
    <property type="entry name" value="CSP_CDS"/>
    <property type="match status" value="1"/>
</dbReference>
<accession>A0ABW7PW61</accession>
<dbReference type="NCBIfam" id="NF007679">
    <property type="entry name" value="PRK10354.1"/>
    <property type="match status" value="1"/>
</dbReference>
<dbReference type="Gene3D" id="2.40.50.140">
    <property type="entry name" value="Nucleic acid-binding proteins"/>
    <property type="match status" value="1"/>
</dbReference>
<dbReference type="PIRSF" id="PIRSF002599">
    <property type="entry name" value="Cold_shock_A"/>
    <property type="match status" value="1"/>
</dbReference>
<dbReference type="SUPFAM" id="SSF50249">
    <property type="entry name" value="Nucleic acid-binding proteins"/>
    <property type="match status" value="1"/>
</dbReference>
<evidence type="ECO:0000259" key="4">
    <source>
        <dbReference type="PROSITE" id="PS51857"/>
    </source>
</evidence>
<dbReference type="SMART" id="SM00357">
    <property type="entry name" value="CSP"/>
    <property type="match status" value="1"/>
</dbReference>
<dbReference type="Proteomes" id="UP001611251">
    <property type="component" value="Unassembled WGS sequence"/>
</dbReference>
<evidence type="ECO:0000256" key="2">
    <source>
        <dbReference type="ARBA" id="ARBA00022490"/>
    </source>
</evidence>
<dbReference type="InterPro" id="IPR002059">
    <property type="entry name" value="CSP_DNA-bd"/>
</dbReference>
<feature type="domain" description="CSD" evidence="4">
    <location>
        <begin position="4"/>
        <end position="70"/>
    </location>
</feature>
<proteinExistence type="predicted"/>
<gene>
    <name evidence="5" type="primary">cspA</name>
    <name evidence="5" type="ORF">ABU178_10320</name>
</gene>
<dbReference type="PROSITE" id="PS00352">
    <property type="entry name" value="CSD_1"/>
    <property type="match status" value="1"/>
</dbReference>
<dbReference type="InterPro" id="IPR050181">
    <property type="entry name" value="Cold_shock_domain"/>
</dbReference>
<evidence type="ECO:0000256" key="1">
    <source>
        <dbReference type="ARBA" id="ARBA00004496"/>
    </source>
</evidence>
<dbReference type="RefSeq" id="WP_397214471.1">
    <property type="nucleotide sequence ID" value="NZ_JBGFSN010000004.1"/>
</dbReference>
<keyword evidence="2" id="KW-0963">Cytoplasm</keyword>
<dbReference type="InterPro" id="IPR012340">
    <property type="entry name" value="NA-bd_OB-fold"/>
</dbReference>
<comment type="subcellular location">
    <subcellularLocation>
        <location evidence="1 3">Cytoplasm</location>
    </subcellularLocation>
</comment>
<dbReference type="PANTHER" id="PTHR11544">
    <property type="entry name" value="COLD SHOCK DOMAIN CONTAINING PROTEINS"/>
    <property type="match status" value="1"/>
</dbReference>
<protein>
    <submittedName>
        <fullName evidence="5">RNA chaperone/antiterminator CspA</fullName>
    </submittedName>
</protein>